<evidence type="ECO:0000256" key="2">
    <source>
        <dbReference type="SAM" id="Phobius"/>
    </source>
</evidence>
<reference evidence="3 4" key="1">
    <citation type="submission" date="2018-02" db="EMBL/GenBank/DDBJ databases">
        <title>The genomes of Aspergillus section Nigri reveals drivers in fungal speciation.</title>
        <authorList>
            <consortium name="DOE Joint Genome Institute"/>
            <person name="Vesth T.C."/>
            <person name="Nybo J."/>
            <person name="Theobald S."/>
            <person name="Brandl J."/>
            <person name="Frisvad J.C."/>
            <person name="Nielsen K.F."/>
            <person name="Lyhne E.K."/>
            <person name="Kogle M.E."/>
            <person name="Kuo A."/>
            <person name="Riley R."/>
            <person name="Clum A."/>
            <person name="Nolan M."/>
            <person name="Lipzen A."/>
            <person name="Salamov A."/>
            <person name="Henrissat B."/>
            <person name="Wiebenga A."/>
            <person name="De vries R.P."/>
            <person name="Grigoriev I.V."/>
            <person name="Mortensen U.H."/>
            <person name="Andersen M.R."/>
            <person name="Baker S.E."/>
        </authorList>
    </citation>
    <scope>NUCLEOTIDE SEQUENCE [LARGE SCALE GENOMIC DNA]</scope>
    <source>
        <strain evidence="3 4">CBS 101889</strain>
    </source>
</reference>
<dbReference type="RefSeq" id="XP_025547167.1">
    <property type="nucleotide sequence ID" value="XM_025692117.1"/>
</dbReference>
<evidence type="ECO:0000313" key="3">
    <source>
        <dbReference type="EMBL" id="RAL08013.1"/>
    </source>
</evidence>
<dbReference type="InterPro" id="IPR052413">
    <property type="entry name" value="SUR7_domain"/>
</dbReference>
<feature type="transmembrane region" description="Helical" evidence="2">
    <location>
        <begin position="192"/>
        <end position="216"/>
    </location>
</feature>
<organism evidence="3 4">
    <name type="scientific">Aspergillus homomorphus (strain CBS 101889)</name>
    <dbReference type="NCBI Taxonomy" id="1450537"/>
    <lineage>
        <taxon>Eukaryota</taxon>
        <taxon>Fungi</taxon>
        <taxon>Dikarya</taxon>
        <taxon>Ascomycota</taxon>
        <taxon>Pezizomycotina</taxon>
        <taxon>Eurotiomycetes</taxon>
        <taxon>Eurotiomycetidae</taxon>
        <taxon>Eurotiales</taxon>
        <taxon>Aspergillaceae</taxon>
        <taxon>Aspergillus</taxon>
        <taxon>Aspergillus subgen. Circumdati</taxon>
    </lineage>
</organism>
<dbReference type="GO" id="GO:0051285">
    <property type="term" value="C:cell cortex of cell tip"/>
    <property type="evidence" value="ECO:0007669"/>
    <property type="project" value="TreeGrafter"/>
</dbReference>
<name>A0A395HKS6_ASPHC</name>
<feature type="transmembrane region" description="Helical" evidence="2">
    <location>
        <begin position="137"/>
        <end position="157"/>
    </location>
</feature>
<sequence>MSSLRSLLPVTGSFIAFILGILCLFSGSQRQFLPQGNLLTLYTSGAGGDGAPDFFMVYPMSYCVGYQETCVTDAKTNSTTIQDRITECSDRSVVFAFNPGEAIQKALGNPPTGLEPGSWPACITNDFQALKPTNTTMVLFLIFGTIAAIVAIAIRIWTIASARATRPDCASQPPRYPGTETELELPPVSVGFYAILVAQISVFSFGVAATIASVIAKEFVDLISESGSEKGISAAGGNTFQGMVWTAVVLQFLGTLHDYIAIVTYRRALRAEYDPPAPPQGECAEQKRLVVEEEEES</sequence>
<dbReference type="VEuPathDB" id="FungiDB:BO97DRAFT_355029"/>
<evidence type="ECO:0000256" key="1">
    <source>
        <dbReference type="SAM" id="MobiDB-lite"/>
    </source>
</evidence>
<dbReference type="GO" id="GO:0005886">
    <property type="term" value="C:plasma membrane"/>
    <property type="evidence" value="ECO:0007669"/>
    <property type="project" value="InterPro"/>
</dbReference>
<dbReference type="Pfam" id="PF06687">
    <property type="entry name" value="SUR7"/>
    <property type="match status" value="1"/>
</dbReference>
<dbReference type="PANTHER" id="PTHR28019:SF7">
    <property type="entry name" value="SUR7 PROTEIN"/>
    <property type="match status" value="1"/>
</dbReference>
<dbReference type="GO" id="GO:0031505">
    <property type="term" value="P:fungal-type cell wall organization"/>
    <property type="evidence" value="ECO:0007669"/>
    <property type="project" value="TreeGrafter"/>
</dbReference>
<dbReference type="AlphaFoldDB" id="A0A395HKS6"/>
<keyword evidence="4" id="KW-1185">Reference proteome</keyword>
<feature type="transmembrane region" description="Helical" evidence="2">
    <location>
        <begin position="6"/>
        <end position="25"/>
    </location>
</feature>
<dbReference type="Proteomes" id="UP000248961">
    <property type="component" value="Unassembled WGS sequence"/>
</dbReference>
<keyword evidence="2" id="KW-1133">Transmembrane helix</keyword>
<dbReference type="OrthoDB" id="4159154at2759"/>
<gene>
    <name evidence="3" type="ORF">BO97DRAFT_355029</name>
</gene>
<dbReference type="InterPro" id="IPR009571">
    <property type="entry name" value="SUR7/Rim9-like_fungi"/>
</dbReference>
<evidence type="ECO:0000313" key="4">
    <source>
        <dbReference type="Proteomes" id="UP000248961"/>
    </source>
</evidence>
<proteinExistence type="predicted"/>
<keyword evidence="2" id="KW-0472">Membrane</keyword>
<dbReference type="GeneID" id="37196406"/>
<dbReference type="PANTHER" id="PTHR28019">
    <property type="entry name" value="CELL MEMBRANE PROTEIN YLR413W-RELATED"/>
    <property type="match status" value="1"/>
</dbReference>
<dbReference type="EMBL" id="KZ824320">
    <property type="protein sequence ID" value="RAL08013.1"/>
    <property type="molecule type" value="Genomic_DNA"/>
</dbReference>
<feature type="region of interest" description="Disordered" evidence="1">
    <location>
        <begin position="274"/>
        <end position="297"/>
    </location>
</feature>
<keyword evidence="2" id="KW-0812">Transmembrane</keyword>
<protein>
    <submittedName>
        <fullName evidence="3">Uncharacterized protein</fullName>
    </submittedName>
</protein>
<accession>A0A395HKS6</accession>